<dbReference type="Proteomes" id="UP001596425">
    <property type="component" value="Unassembled WGS sequence"/>
</dbReference>
<dbReference type="Pfam" id="PF22523">
    <property type="entry name" value="DUF6999"/>
    <property type="match status" value="1"/>
</dbReference>
<comment type="caution">
    <text evidence="1">The sequence shown here is derived from an EMBL/GenBank/DDBJ whole genome shotgun (WGS) entry which is preliminary data.</text>
</comment>
<protein>
    <submittedName>
        <fullName evidence="1">DUF6999 family protein</fullName>
    </submittedName>
</protein>
<evidence type="ECO:0000313" key="2">
    <source>
        <dbReference type="Proteomes" id="UP001596425"/>
    </source>
</evidence>
<organism evidence="1 2">
    <name type="scientific">Microbulbifer taiwanensis</name>
    <dbReference type="NCBI Taxonomy" id="986746"/>
    <lineage>
        <taxon>Bacteria</taxon>
        <taxon>Pseudomonadati</taxon>
        <taxon>Pseudomonadota</taxon>
        <taxon>Gammaproteobacteria</taxon>
        <taxon>Cellvibrionales</taxon>
        <taxon>Microbulbiferaceae</taxon>
        <taxon>Microbulbifer</taxon>
    </lineage>
</organism>
<keyword evidence="2" id="KW-1185">Reference proteome</keyword>
<dbReference type="EMBL" id="JBHSVR010000001">
    <property type="protein sequence ID" value="MFC6634213.1"/>
    <property type="molecule type" value="Genomic_DNA"/>
</dbReference>
<gene>
    <name evidence="1" type="ORF">ACFQBM_13015</name>
</gene>
<accession>A0ABW1YQT6</accession>
<dbReference type="RefSeq" id="WP_193189883.1">
    <property type="nucleotide sequence ID" value="NZ_JACZFR010000009.1"/>
</dbReference>
<evidence type="ECO:0000313" key="1">
    <source>
        <dbReference type="EMBL" id="MFC6634213.1"/>
    </source>
</evidence>
<sequence length="307" mass="35052">MSWNTDFEKEAINTRDPNPWLALYLDRSLPIHEPAKRALLAGNNTWSRRLLLPLVRPLARLSIVLVQLLRIVIPERWNSSRILHRTIYWGLKYFVRRDANYLILRHFNIGTELLQFIADNIDGVHIESTQPLRPKSLEDLLNDTFLIHDLNIYNFIAELNQKLRASDRDIVAVDKLNFDAITDGEFDLDPGVSHVTNVIDLQTAIEMYTPLYALFLSDHDFWRASNSLQLDETVSIYIGKLLNDTTALSLVSNRHPMVPHSTLQAGFRLMLHGLDAELLHGYLRSLKAAAKKSGSGASEARPQLDRA</sequence>
<proteinExistence type="predicted"/>
<dbReference type="InterPro" id="IPR054268">
    <property type="entry name" value="DUF6999"/>
</dbReference>
<name>A0ABW1YQT6_9GAMM</name>
<reference evidence="2" key="1">
    <citation type="journal article" date="2019" name="Int. J. Syst. Evol. Microbiol.">
        <title>The Global Catalogue of Microorganisms (GCM) 10K type strain sequencing project: providing services to taxonomists for standard genome sequencing and annotation.</title>
        <authorList>
            <consortium name="The Broad Institute Genomics Platform"/>
            <consortium name="The Broad Institute Genome Sequencing Center for Infectious Disease"/>
            <person name="Wu L."/>
            <person name="Ma J."/>
        </authorList>
    </citation>
    <scope>NUCLEOTIDE SEQUENCE [LARGE SCALE GENOMIC DNA]</scope>
    <source>
        <strain evidence="2">CGMCC 1.13718</strain>
    </source>
</reference>